<sequence length="77" mass="8756">MDRMLMLGKPRLYRTNDVPTLHALYKSSQSPTSIRRPGTEEAQDQVVMELLRYYGGVTGTWESSLNISEDGRAYGFL</sequence>
<gene>
    <name evidence="1" type="ORF">PHLCEN_2v11743</name>
</gene>
<proteinExistence type="predicted"/>
<reference evidence="1 2" key="1">
    <citation type="submission" date="2018-02" db="EMBL/GenBank/DDBJ databases">
        <title>Genome sequence of the basidiomycete white-rot fungus Phlebia centrifuga.</title>
        <authorList>
            <person name="Granchi Z."/>
            <person name="Peng M."/>
            <person name="de Vries R.P."/>
            <person name="Hilden K."/>
            <person name="Makela M.R."/>
            <person name="Grigoriev I."/>
            <person name="Riley R."/>
        </authorList>
    </citation>
    <scope>NUCLEOTIDE SEQUENCE [LARGE SCALE GENOMIC DNA]</scope>
    <source>
        <strain evidence="1 2">FBCC195</strain>
    </source>
</reference>
<dbReference type="EMBL" id="MLYV02001192">
    <property type="protein sequence ID" value="PSR72400.1"/>
    <property type="molecule type" value="Genomic_DNA"/>
</dbReference>
<dbReference type="AlphaFoldDB" id="A0A2R6NJ59"/>
<accession>A0A2R6NJ59</accession>
<protein>
    <submittedName>
        <fullName evidence="1">Uncharacterized protein</fullName>
    </submittedName>
</protein>
<keyword evidence="2" id="KW-1185">Reference proteome</keyword>
<evidence type="ECO:0000313" key="1">
    <source>
        <dbReference type="EMBL" id="PSR72400.1"/>
    </source>
</evidence>
<comment type="caution">
    <text evidence="1">The sequence shown here is derived from an EMBL/GenBank/DDBJ whole genome shotgun (WGS) entry which is preliminary data.</text>
</comment>
<evidence type="ECO:0000313" key="2">
    <source>
        <dbReference type="Proteomes" id="UP000186601"/>
    </source>
</evidence>
<name>A0A2R6NJ59_9APHY</name>
<dbReference type="Proteomes" id="UP000186601">
    <property type="component" value="Unassembled WGS sequence"/>
</dbReference>
<organism evidence="1 2">
    <name type="scientific">Hermanssonia centrifuga</name>
    <dbReference type="NCBI Taxonomy" id="98765"/>
    <lineage>
        <taxon>Eukaryota</taxon>
        <taxon>Fungi</taxon>
        <taxon>Dikarya</taxon>
        <taxon>Basidiomycota</taxon>
        <taxon>Agaricomycotina</taxon>
        <taxon>Agaricomycetes</taxon>
        <taxon>Polyporales</taxon>
        <taxon>Meruliaceae</taxon>
        <taxon>Hermanssonia</taxon>
    </lineage>
</organism>